<organism evidence="8 9">
    <name type="scientific">Phytoactinopolyspora halotolerans</name>
    <dbReference type="NCBI Taxonomy" id="1981512"/>
    <lineage>
        <taxon>Bacteria</taxon>
        <taxon>Bacillati</taxon>
        <taxon>Actinomycetota</taxon>
        <taxon>Actinomycetes</taxon>
        <taxon>Jiangellales</taxon>
        <taxon>Jiangellaceae</taxon>
        <taxon>Phytoactinopolyspora</taxon>
    </lineage>
</organism>
<keyword evidence="4 6" id="KW-0408">Iron</keyword>
<sequence>MPDVLGIAAFDDHHPPSRELIDDCVHCGFCLPACPTYTLWGEEMDSPRGRIQLMKQGLEGEPMTASMVQHVDACLGCMACVTACPSGVQYDKLIEATRQQVERRGTEHRSRAGRVLREAVFALFPRPKRLRLLRGPLALYQRSGLSRLVRRSRVLDRISPTLATMEAIAPPVQRRVRIPALVPARGERRLTVGLLLGCVQREFYPDVNAATVRVLAMEGCDVVTPPAQGCCGALSVHTGREDEGLRYARTLIDAFTDTGVERIVVNSAGCGSTMKDYADLLADDPGYAERARAFSEKVRDISEILVELGPVAERHPLPVTIAYHDACHLSHAQGVRAQPRRLLTDIPGLTIREIAEGDMCCGSAGVYNLLNPEPARELGERKATNVAATKAELLVTSNPGCLLQITNALERQGIHMPTAHTVLVLDASLRGRGVPTLVQPSRADGIA</sequence>
<accession>A0A6L9SJS4</accession>
<proteinExistence type="predicted"/>
<dbReference type="EMBL" id="JAAGOA010000036">
    <property type="protein sequence ID" value="NEE04551.1"/>
    <property type="molecule type" value="Genomic_DNA"/>
</dbReference>
<evidence type="ECO:0000256" key="4">
    <source>
        <dbReference type="ARBA" id="ARBA00023004"/>
    </source>
</evidence>
<dbReference type="Pfam" id="PF13183">
    <property type="entry name" value="Fer4_8"/>
    <property type="match status" value="1"/>
</dbReference>
<dbReference type="InterPro" id="IPR004017">
    <property type="entry name" value="Cys_rich_dom"/>
</dbReference>
<evidence type="ECO:0000256" key="1">
    <source>
        <dbReference type="ARBA" id="ARBA00022485"/>
    </source>
</evidence>
<dbReference type="PIRSF" id="PIRSF000139">
    <property type="entry name" value="Glc_ox_4Fe-4S"/>
    <property type="match status" value="1"/>
</dbReference>
<evidence type="ECO:0000256" key="3">
    <source>
        <dbReference type="ARBA" id="ARBA00022737"/>
    </source>
</evidence>
<keyword evidence="6" id="KW-0249">Electron transport</keyword>
<protein>
    <recommendedName>
        <fullName evidence="6">Glycolate oxidase iron-sulfur subunit</fullName>
        <ecNumber evidence="6">1.1.99.14</ecNumber>
    </recommendedName>
</protein>
<evidence type="ECO:0000256" key="2">
    <source>
        <dbReference type="ARBA" id="ARBA00022723"/>
    </source>
</evidence>
<comment type="catalytic activity">
    <reaction evidence="6">
        <text>(R)-lactate + A = pyruvate + AH2</text>
        <dbReference type="Rhea" id="RHEA:15089"/>
        <dbReference type="ChEBI" id="CHEBI:13193"/>
        <dbReference type="ChEBI" id="CHEBI:15361"/>
        <dbReference type="ChEBI" id="CHEBI:16004"/>
        <dbReference type="ChEBI" id="CHEBI:17499"/>
    </reaction>
</comment>
<dbReference type="GO" id="GO:0019154">
    <property type="term" value="F:glycolate dehydrogenase activity"/>
    <property type="evidence" value="ECO:0007669"/>
    <property type="project" value="UniProtKB-EC"/>
</dbReference>
<dbReference type="PANTHER" id="PTHR32479">
    <property type="entry name" value="GLYCOLATE OXIDASE IRON-SULFUR SUBUNIT"/>
    <property type="match status" value="1"/>
</dbReference>
<dbReference type="GO" id="GO:0046872">
    <property type="term" value="F:metal ion binding"/>
    <property type="evidence" value="ECO:0007669"/>
    <property type="project" value="UniProtKB-UniRule"/>
</dbReference>
<comment type="cofactor">
    <cofactor evidence="6">
        <name>[4Fe-4S] cluster</name>
        <dbReference type="ChEBI" id="CHEBI:49883"/>
    </cofactor>
    <text evidence="6">Binds 2 [4Fe-4S] clusters.</text>
</comment>
<comment type="caution">
    <text evidence="8">The sequence shown here is derived from an EMBL/GenBank/DDBJ whole genome shotgun (WGS) entry which is preliminary data.</text>
</comment>
<keyword evidence="2 6" id="KW-0479">Metal-binding</keyword>
<feature type="domain" description="4Fe-4S ferredoxin-type" evidence="7">
    <location>
        <begin position="64"/>
        <end position="88"/>
    </location>
</feature>
<reference evidence="8 9" key="1">
    <citation type="submission" date="2020-02" db="EMBL/GenBank/DDBJ databases">
        <authorList>
            <person name="Li X.-J."/>
            <person name="Han X.-M."/>
        </authorList>
    </citation>
    <scope>NUCLEOTIDE SEQUENCE [LARGE SCALE GENOMIC DNA]</scope>
    <source>
        <strain evidence="8 9">CCTCC AB 2017055</strain>
    </source>
</reference>
<evidence type="ECO:0000259" key="7">
    <source>
        <dbReference type="PROSITE" id="PS51379"/>
    </source>
</evidence>
<evidence type="ECO:0000313" key="9">
    <source>
        <dbReference type="Proteomes" id="UP000475214"/>
    </source>
</evidence>
<comment type="catalytic activity">
    <reaction evidence="6">
        <text>glycolate + A = glyoxylate + AH2</text>
        <dbReference type="Rhea" id="RHEA:21264"/>
        <dbReference type="ChEBI" id="CHEBI:13193"/>
        <dbReference type="ChEBI" id="CHEBI:17499"/>
        <dbReference type="ChEBI" id="CHEBI:29805"/>
        <dbReference type="ChEBI" id="CHEBI:36655"/>
        <dbReference type="EC" id="1.1.99.14"/>
    </reaction>
</comment>
<comment type="function">
    <text evidence="6">Component of a complex that catalyzes the oxidation of glycolate to glyoxylate.</text>
</comment>
<dbReference type="Gene3D" id="1.10.1060.10">
    <property type="entry name" value="Alpha-helical ferredoxin"/>
    <property type="match status" value="1"/>
</dbReference>
<dbReference type="InterPro" id="IPR017896">
    <property type="entry name" value="4Fe4S_Fe-S-bd"/>
</dbReference>
<evidence type="ECO:0000313" key="8">
    <source>
        <dbReference type="EMBL" id="NEE04551.1"/>
    </source>
</evidence>
<gene>
    <name evidence="8" type="ORF">G1H10_30740</name>
</gene>
<dbReference type="InterPro" id="IPR009051">
    <property type="entry name" value="Helical_ferredxn"/>
</dbReference>
<dbReference type="InterPro" id="IPR017900">
    <property type="entry name" value="4Fe4S_Fe_S_CS"/>
</dbReference>
<dbReference type="Proteomes" id="UP000475214">
    <property type="component" value="Unassembled WGS sequence"/>
</dbReference>
<keyword evidence="6" id="KW-0813">Transport</keyword>
<evidence type="ECO:0000256" key="5">
    <source>
        <dbReference type="ARBA" id="ARBA00023014"/>
    </source>
</evidence>
<dbReference type="PROSITE" id="PS51379">
    <property type="entry name" value="4FE4S_FER_2"/>
    <property type="match status" value="2"/>
</dbReference>
<evidence type="ECO:0000256" key="6">
    <source>
        <dbReference type="PIRNR" id="PIRNR000139"/>
    </source>
</evidence>
<dbReference type="GO" id="GO:0051539">
    <property type="term" value="F:4 iron, 4 sulfur cluster binding"/>
    <property type="evidence" value="ECO:0007669"/>
    <property type="project" value="UniProtKB-UniRule"/>
</dbReference>
<dbReference type="EC" id="1.1.99.14" evidence="6"/>
<dbReference type="PROSITE" id="PS00198">
    <property type="entry name" value="4FE4S_FER_1"/>
    <property type="match status" value="2"/>
</dbReference>
<dbReference type="PANTHER" id="PTHR32479:SF17">
    <property type="entry name" value="GLYCOLATE OXIDASE IRON-SULFUR SUBUNIT"/>
    <property type="match status" value="1"/>
</dbReference>
<dbReference type="AlphaFoldDB" id="A0A6L9SJS4"/>
<dbReference type="SUPFAM" id="SSF54862">
    <property type="entry name" value="4Fe-4S ferredoxins"/>
    <property type="match status" value="1"/>
</dbReference>
<dbReference type="InterPro" id="IPR012257">
    <property type="entry name" value="Glc_ox_4Fe-4S"/>
</dbReference>
<keyword evidence="1 6" id="KW-0004">4Fe-4S</keyword>
<dbReference type="Pfam" id="PF02754">
    <property type="entry name" value="CCG"/>
    <property type="match status" value="2"/>
</dbReference>
<keyword evidence="9" id="KW-1185">Reference proteome</keyword>
<name>A0A6L9SJS4_9ACTN</name>
<keyword evidence="3" id="KW-0677">Repeat</keyword>
<feature type="domain" description="4Fe-4S ferredoxin-type" evidence="7">
    <location>
        <begin position="14"/>
        <end position="44"/>
    </location>
</feature>
<keyword evidence="5 6" id="KW-0411">Iron-sulfur</keyword>